<evidence type="ECO:0000313" key="2">
    <source>
        <dbReference type="EMBL" id="AMD84804.1"/>
    </source>
</evidence>
<dbReference type="AlphaFoldDB" id="A0AAX2GY73"/>
<gene>
    <name evidence="2" type="ORF">AXF12_04295</name>
    <name evidence="3" type="ORF">SAMEA44541418_00875</name>
</gene>
<dbReference type="Proteomes" id="UP000215539">
    <property type="component" value="Chromosome 1"/>
</dbReference>
<keyword evidence="3" id="KW-0547">Nucleotide-binding</keyword>
<dbReference type="SUPFAM" id="SSF52540">
    <property type="entry name" value="P-loop containing nucleoside triphosphate hydrolases"/>
    <property type="match status" value="1"/>
</dbReference>
<protein>
    <submittedName>
        <fullName evidence="3">Inactivated superfamily I helicase</fullName>
    </submittedName>
</protein>
<dbReference type="SUPFAM" id="SSF52980">
    <property type="entry name" value="Restriction endonuclease-like"/>
    <property type="match status" value="1"/>
</dbReference>
<dbReference type="InterPro" id="IPR011604">
    <property type="entry name" value="PDDEXK-like_dom_sf"/>
</dbReference>
<dbReference type="InterPro" id="IPR027417">
    <property type="entry name" value="P-loop_NTPase"/>
</dbReference>
<reference evidence="3 5" key="2">
    <citation type="submission" date="2017-06" db="EMBL/GenBank/DDBJ databases">
        <authorList>
            <consortium name="Pathogen Informatics"/>
        </authorList>
    </citation>
    <scope>NUCLEOTIDE SEQUENCE [LARGE SCALE GENOMIC DNA]</scope>
    <source>
        <strain evidence="3 5">NCTC12947</strain>
    </source>
</reference>
<keyword evidence="3" id="KW-0347">Helicase</keyword>
<reference evidence="2 4" key="1">
    <citation type="submission" date="2016-02" db="EMBL/GenBank/DDBJ databases">
        <authorList>
            <person name="Holder M.E."/>
            <person name="Ajami N.J."/>
            <person name="Petrosino J.F."/>
        </authorList>
    </citation>
    <scope>NUCLEOTIDE SEQUENCE [LARGE SCALE GENOMIC DNA]</scope>
    <source>
        <strain evidence="2 4">CCUG 32990</strain>
    </source>
</reference>
<dbReference type="Proteomes" id="UP000065822">
    <property type="component" value="Chromosome"/>
</dbReference>
<dbReference type="RefSeq" id="WP_066428620.1">
    <property type="nucleotide sequence ID" value="NZ_CP014227.1"/>
</dbReference>
<feature type="domain" description="PD-(D/E)XK endonuclease-like" evidence="1">
    <location>
        <begin position="720"/>
        <end position="974"/>
    </location>
</feature>
<proteinExistence type="predicted"/>
<evidence type="ECO:0000313" key="3">
    <source>
        <dbReference type="EMBL" id="SNV07243.1"/>
    </source>
</evidence>
<evidence type="ECO:0000313" key="5">
    <source>
        <dbReference type="Proteomes" id="UP000215539"/>
    </source>
</evidence>
<dbReference type="Gene3D" id="3.90.320.10">
    <property type="match status" value="1"/>
</dbReference>
<dbReference type="InterPro" id="IPR038726">
    <property type="entry name" value="PDDEXK_AddAB-type"/>
</dbReference>
<dbReference type="EMBL" id="LT906449">
    <property type="protein sequence ID" value="SNV07243.1"/>
    <property type="molecule type" value="Genomic_DNA"/>
</dbReference>
<evidence type="ECO:0000313" key="4">
    <source>
        <dbReference type="Proteomes" id="UP000065822"/>
    </source>
</evidence>
<organism evidence="3 5">
    <name type="scientific">Capnocytophaga haemolytica</name>
    <dbReference type="NCBI Taxonomy" id="45243"/>
    <lineage>
        <taxon>Bacteria</taxon>
        <taxon>Pseudomonadati</taxon>
        <taxon>Bacteroidota</taxon>
        <taxon>Flavobacteriia</taxon>
        <taxon>Flavobacteriales</taxon>
        <taxon>Flavobacteriaceae</taxon>
        <taxon>Capnocytophaga</taxon>
    </lineage>
</organism>
<keyword evidence="3" id="KW-0378">Hydrolase</keyword>
<name>A0AAX2GY73_9FLAO</name>
<dbReference type="GO" id="GO:0004386">
    <property type="term" value="F:helicase activity"/>
    <property type="evidence" value="ECO:0007669"/>
    <property type="project" value="UniProtKB-KW"/>
</dbReference>
<dbReference type="KEGG" id="chg:AXF12_04295"/>
<dbReference type="InterPro" id="IPR011335">
    <property type="entry name" value="Restrct_endonuc-II-like"/>
</dbReference>
<sequence>MNYLEEVITDVLEQFSSEEEHLVFVTTNKRSIVFLRNYFAQQVRGTVFAPTFVSISELFERISGFEEMEPLPLLFEFYDSYRTVKEQSGEEPNTFEEFLSWGSTTLQDFNEIDENLVLPERIFPYMQLLKEAEHWSGADELTAMQQEYLQFWKELGSYYHAFEEKLTTRRQAYKGFIARKANEAIDPFLRENKDKIFIFVGFNALTKAERKLIINILDTLRGEIYWDIDTYFLKDKEHDAGYFIRKYKGWDAYLMGRRSFKWESDNYKNNKEIHITGVPKSINQAHCIAEILPELLPKETTTIASLERTAIVLGDEQLLLPVLEAVMPLLSLSVSVVEKEPEMKDASKEYIDTKDKKLAEVLALLKGKTFTALEKTVLVVPNARLRSELMRTVQPLSLVNITMGYPLEQLPIRDVFASYFRLHLTGRFYYKDVLGLITQPFVYNLLGGEVVRAITGYINAHNYSYVTRHQLLEATEGLVQESVVLLFPEKDGDFISTLINNAMALAEAIREQVAAEALPHKITLESLYRFYELFEQLKALQHTYRMIDTVKTLYHFFLEVLQKDQLQFVGEPLEGLQIMGLFESRSLDFDNVIITSLNEGILPKGKSGNSFIPYDVRMELDLFTAKGRDAVYSYTFYRLLQRARKVHLLYDTETDSLKSKERSRFILQLLTERGRISEAHKEDWVQVKVPEVYPVGAQKLEVVKTAAVMERLKEMAEKGLSPSAITNYVRNPMIFYQQNLLEVYEEDSVEETVEARTFGKIMHSTLESLYKPYLSQQGSGQPRYLTEGDIHEMRKRLKTERLIEHFFEEEYHNADFKTGKNLLILNVIDKYLHRFLDMECEQVKRERIEVLYLEKGLKVPLGTQADGFPFEVNLRGIVDRVDRRDGVLHIIDYKTGVVESSDVGITDADKWELLLKDVKYSKAFQLLTYAYMYRKTFAVQEDLTVGNISFKRLNQGLLRFYTKKDKSAEDYKQAPNNYIVDSAILAQYWEQTRALLLEIFSDQVPFVEM</sequence>
<keyword evidence="4" id="KW-1185">Reference proteome</keyword>
<accession>A0AAX2GY73</accession>
<keyword evidence="3" id="KW-0067">ATP-binding</keyword>
<evidence type="ECO:0000259" key="1">
    <source>
        <dbReference type="Pfam" id="PF12705"/>
    </source>
</evidence>
<dbReference type="Pfam" id="PF12705">
    <property type="entry name" value="PDDEXK_1"/>
    <property type="match status" value="1"/>
</dbReference>
<dbReference type="EMBL" id="CP014227">
    <property type="protein sequence ID" value="AMD84804.1"/>
    <property type="molecule type" value="Genomic_DNA"/>
</dbReference>